<dbReference type="InterPro" id="IPR013360">
    <property type="entry name" value="Pilus_4_PilW"/>
</dbReference>
<reference evidence="5 6" key="1">
    <citation type="submission" date="2016-12" db="EMBL/GenBank/DDBJ databases">
        <title>Draft genome sequences of strains Salinicola socius SMB35, Salinicola sp. MH3R3-1 and Chromohalobacter sp. SMB17 from the Verkhnekamsk potash mining region of Russia.</title>
        <authorList>
            <person name="Mavrodi D.V."/>
            <person name="Olsson B.E."/>
            <person name="Korsakova E.S."/>
            <person name="Pyankova A."/>
            <person name="Mavrodi O.V."/>
            <person name="Plotnikova E.G."/>
        </authorList>
    </citation>
    <scope>NUCLEOTIDE SEQUENCE [LARGE SCALE GENOMIC DNA]</scope>
    <source>
        <strain evidence="5 6">SMB35</strain>
    </source>
</reference>
<keyword evidence="6" id="KW-1185">Reference proteome</keyword>
<dbReference type="NCBIfam" id="TIGR02521">
    <property type="entry name" value="type_IV_pilW"/>
    <property type="match status" value="1"/>
</dbReference>
<dbReference type="InterPro" id="IPR013105">
    <property type="entry name" value="TPR_2"/>
</dbReference>
<evidence type="ECO:0000256" key="1">
    <source>
        <dbReference type="ARBA" id="ARBA00022737"/>
    </source>
</evidence>
<dbReference type="EMBL" id="MSDO01000009">
    <property type="protein sequence ID" value="OLO04806.1"/>
    <property type="molecule type" value="Genomic_DNA"/>
</dbReference>
<comment type="caution">
    <text evidence="5">The sequence shown here is derived from an EMBL/GenBank/DDBJ whole genome shotgun (WGS) entry which is preliminary data.</text>
</comment>
<accession>A0A1Q8STS3</accession>
<dbReference type="Proteomes" id="UP000186878">
    <property type="component" value="Unassembled WGS sequence"/>
</dbReference>
<feature type="repeat" description="TPR" evidence="3">
    <location>
        <begin position="148"/>
        <end position="181"/>
    </location>
</feature>
<protein>
    <submittedName>
        <fullName evidence="5">Type IV pilus biogenesis/stability protein PilW</fullName>
    </submittedName>
</protein>
<dbReference type="InterPro" id="IPR019734">
    <property type="entry name" value="TPR_rpt"/>
</dbReference>
<evidence type="ECO:0000256" key="4">
    <source>
        <dbReference type="SAM" id="SignalP"/>
    </source>
</evidence>
<dbReference type="AlphaFoldDB" id="A0A1Q8STS3"/>
<dbReference type="PROSITE" id="PS50005">
    <property type="entry name" value="TPR"/>
    <property type="match status" value="3"/>
</dbReference>
<keyword evidence="4" id="KW-0732">Signal</keyword>
<name>A0A1Q8STS3_9GAMM</name>
<proteinExistence type="predicted"/>
<sequence>MTHPSRPSSIRSLSIAMGVVCLLGGCATAVSSNGPKQDSPEDAAAAYTRLGKAYLAENNLPRAQQALEHAIDLDPGDGGALEGLALLYQRQQELDQADHFFQQALKAEPDATRIRNNYAALLYQRGEYAKACDQLNVASQDITYTNRAQLFANLGQCQIANGDETAARRYYERALDIDPRNARSLLALARIDHTQGNNERAWERLQRYFTVAGTDAESLHLASDIASAQGDSTRAAFYRRQLGGS</sequence>
<dbReference type="Pfam" id="PF07719">
    <property type="entry name" value="TPR_2"/>
    <property type="match status" value="1"/>
</dbReference>
<dbReference type="InterPro" id="IPR011990">
    <property type="entry name" value="TPR-like_helical_dom_sf"/>
</dbReference>
<dbReference type="OrthoDB" id="129043at2"/>
<feature type="repeat" description="TPR" evidence="3">
    <location>
        <begin position="44"/>
        <end position="77"/>
    </location>
</feature>
<feature type="signal peptide" evidence="4">
    <location>
        <begin position="1"/>
        <end position="29"/>
    </location>
</feature>
<evidence type="ECO:0000313" key="5">
    <source>
        <dbReference type="EMBL" id="OLO04806.1"/>
    </source>
</evidence>
<organism evidence="5 6">
    <name type="scientific">Salinicola socius</name>
    <dbReference type="NCBI Taxonomy" id="404433"/>
    <lineage>
        <taxon>Bacteria</taxon>
        <taxon>Pseudomonadati</taxon>
        <taxon>Pseudomonadota</taxon>
        <taxon>Gammaproteobacteria</taxon>
        <taxon>Oceanospirillales</taxon>
        <taxon>Halomonadaceae</taxon>
        <taxon>Salinicola</taxon>
    </lineage>
</organism>
<dbReference type="SUPFAM" id="SSF48452">
    <property type="entry name" value="TPR-like"/>
    <property type="match status" value="1"/>
</dbReference>
<dbReference type="STRING" id="404433.BTW07_08440"/>
<evidence type="ECO:0000313" key="6">
    <source>
        <dbReference type="Proteomes" id="UP000186878"/>
    </source>
</evidence>
<dbReference type="PROSITE" id="PS51257">
    <property type="entry name" value="PROKAR_LIPOPROTEIN"/>
    <property type="match status" value="1"/>
</dbReference>
<dbReference type="PROSITE" id="PS50293">
    <property type="entry name" value="TPR_REGION"/>
    <property type="match status" value="2"/>
</dbReference>
<dbReference type="SMART" id="SM00028">
    <property type="entry name" value="TPR"/>
    <property type="match status" value="3"/>
</dbReference>
<dbReference type="Gene3D" id="1.25.40.10">
    <property type="entry name" value="Tetratricopeptide repeat domain"/>
    <property type="match status" value="1"/>
</dbReference>
<evidence type="ECO:0000256" key="3">
    <source>
        <dbReference type="PROSITE-ProRule" id="PRU00339"/>
    </source>
</evidence>
<dbReference type="RefSeq" id="WP_075569706.1">
    <property type="nucleotide sequence ID" value="NZ_MSDO01000009.1"/>
</dbReference>
<dbReference type="PANTHER" id="PTHR12558:SF13">
    <property type="entry name" value="CELL DIVISION CYCLE PROTEIN 27 HOMOLOG"/>
    <property type="match status" value="1"/>
</dbReference>
<feature type="repeat" description="TPR" evidence="3">
    <location>
        <begin position="78"/>
        <end position="111"/>
    </location>
</feature>
<dbReference type="Pfam" id="PF14559">
    <property type="entry name" value="TPR_19"/>
    <property type="match status" value="1"/>
</dbReference>
<keyword evidence="1" id="KW-0677">Repeat</keyword>
<dbReference type="Pfam" id="PF13432">
    <property type="entry name" value="TPR_16"/>
    <property type="match status" value="1"/>
</dbReference>
<gene>
    <name evidence="5" type="ORF">BTW07_08440</name>
</gene>
<dbReference type="PANTHER" id="PTHR12558">
    <property type="entry name" value="CELL DIVISION CYCLE 16,23,27"/>
    <property type="match status" value="1"/>
</dbReference>
<evidence type="ECO:0000256" key="2">
    <source>
        <dbReference type="ARBA" id="ARBA00022803"/>
    </source>
</evidence>
<feature type="chain" id="PRO_5012864453" evidence="4">
    <location>
        <begin position="30"/>
        <end position="245"/>
    </location>
</feature>
<keyword evidence="2 3" id="KW-0802">TPR repeat</keyword>